<protein>
    <submittedName>
        <fullName evidence="2">Uncharacterized protein</fullName>
    </submittedName>
</protein>
<feature type="region of interest" description="Disordered" evidence="1">
    <location>
        <begin position="160"/>
        <end position="193"/>
    </location>
</feature>
<gene>
    <name evidence="2" type="ORF">QBZ16_000059</name>
</gene>
<evidence type="ECO:0000313" key="2">
    <source>
        <dbReference type="EMBL" id="KAK2080206.1"/>
    </source>
</evidence>
<dbReference type="Proteomes" id="UP001255856">
    <property type="component" value="Unassembled WGS sequence"/>
</dbReference>
<accession>A0AAD9MP29</accession>
<reference evidence="2" key="1">
    <citation type="submission" date="2021-01" db="EMBL/GenBank/DDBJ databases">
        <authorList>
            <person name="Eckstrom K.M.E."/>
        </authorList>
    </citation>
    <scope>NUCLEOTIDE SEQUENCE</scope>
    <source>
        <strain evidence="2">UVCC 0001</strain>
    </source>
</reference>
<name>A0AAD9MP29_PROWI</name>
<dbReference type="AlphaFoldDB" id="A0AAD9MP29"/>
<comment type="caution">
    <text evidence="2">The sequence shown here is derived from an EMBL/GenBank/DDBJ whole genome shotgun (WGS) entry which is preliminary data.</text>
</comment>
<dbReference type="EMBL" id="JASFZW010000001">
    <property type="protein sequence ID" value="KAK2080206.1"/>
    <property type="molecule type" value="Genomic_DNA"/>
</dbReference>
<keyword evidence="3" id="KW-1185">Reference proteome</keyword>
<organism evidence="2 3">
    <name type="scientific">Prototheca wickerhamii</name>
    <dbReference type="NCBI Taxonomy" id="3111"/>
    <lineage>
        <taxon>Eukaryota</taxon>
        <taxon>Viridiplantae</taxon>
        <taxon>Chlorophyta</taxon>
        <taxon>core chlorophytes</taxon>
        <taxon>Trebouxiophyceae</taxon>
        <taxon>Chlorellales</taxon>
        <taxon>Chlorellaceae</taxon>
        <taxon>Prototheca</taxon>
    </lineage>
</organism>
<sequence length="193" mass="19804">MAAPSPAAQALTEQLAQLHLVQSLSSLHQQQQNLAAAQAAASLDAGRWEGAPMGPPALSDPLASLDDYNAALAVLQQQAAAVTALGRVGPVPDALRSSAPAPDLGSFADSRSLSLDARRFSAHADFSPLAPLHSLSSDRGSSSGSAPRDVLSAYNSSFFSPVPEQSVRGGDLEQYPASRAAIGRPSRDVGGPR</sequence>
<evidence type="ECO:0000313" key="3">
    <source>
        <dbReference type="Proteomes" id="UP001255856"/>
    </source>
</evidence>
<proteinExistence type="predicted"/>
<evidence type="ECO:0000256" key="1">
    <source>
        <dbReference type="SAM" id="MobiDB-lite"/>
    </source>
</evidence>